<reference evidence="1" key="1">
    <citation type="submission" date="2018-11" db="EMBL/GenBank/DDBJ databases">
        <authorList>
            <consortium name="Pathogen Informatics"/>
        </authorList>
    </citation>
    <scope>NUCLEOTIDE SEQUENCE</scope>
</reference>
<name>A0A3S5AS33_9PLAT</name>
<evidence type="ECO:0000313" key="1">
    <source>
        <dbReference type="EMBL" id="VEL26987.1"/>
    </source>
</evidence>
<dbReference type="AlphaFoldDB" id="A0A3S5AS33"/>
<gene>
    <name evidence="1" type="ORF">PXEA_LOCUS20427</name>
</gene>
<protein>
    <submittedName>
        <fullName evidence="1">Uncharacterized protein</fullName>
    </submittedName>
</protein>
<sequence>MIRFRPVQLQLATSNVRFLPWYSLMNAALFDASCTPLWQWEELASTIVRIDKPCQPQQNFIRTNTTESSKNGF</sequence>
<evidence type="ECO:0000313" key="2">
    <source>
        <dbReference type="Proteomes" id="UP000784294"/>
    </source>
</evidence>
<dbReference type="EMBL" id="CAAALY010084109">
    <property type="protein sequence ID" value="VEL26987.1"/>
    <property type="molecule type" value="Genomic_DNA"/>
</dbReference>
<proteinExistence type="predicted"/>
<dbReference type="Proteomes" id="UP000784294">
    <property type="component" value="Unassembled WGS sequence"/>
</dbReference>
<accession>A0A3S5AS33</accession>
<comment type="caution">
    <text evidence="1">The sequence shown here is derived from an EMBL/GenBank/DDBJ whole genome shotgun (WGS) entry which is preliminary data.</text>
</comment>
<organism evidence="1 2">
    <name type="scientific">Protopolystoma xenopodis</name>
    <dbReference type="NCBI Taxonomy" id="117903"/>
    <lineage>
        <taxon>Eukaryota</taxon>
        <taxon>Metazoa</taxon>
        <taxon>Spiralia</taxon>
        <taxon>Lophotrochozoa</taxon>
        <taxon>Platyhelminthes</taxon>
        <taxon>Monogenea</taxon>
        <taxon>Polyopisthocotylea</taxon>
        <taxon>Polystomatidea</taxon>
        <taxon>Polystomatidae</taxon>
        <taxon>Protopolystoma</taxon>
    </lineage>
</organism>
<keyword evidence="2" id="KW-1185">Reference proteome</keyword>